<dbReference type="Proteomes" id="UP000247792">
    <property type="component" value="Unassembled WGS sequence"/>
</dbReference>
<comment type="catalytic activity">
    <reaction evidence="1">
        <text>an N-(ADP-alpha-D-ribosyl)-thymidine in DNA + H2O = a thymidine in DNA + ADP-D-ribose</text>
        <dbReference type="Rhea" id="RHEA:71655"/>
        <dbReference type="Rhea" id="RHEA-COMP:13556"/>
        <dbReference type="Rhea" id="RHEA-COMP:18051"/>
        <dbReference type="ChEBI" id="CHEBI:15377"/>
        <dbReference type="ChEBI" id="CHEBI:57967"/>
        <dbReference type="ChEBI" id="CHEBI:137386"/>
        <dbReference type="ChEBI" id="CHEBI:191199"/>
    </reaction>
    <physiologicalReaction direction="left-to-right" evidence="1">
        <dbReference type="Rhea" id="RHEA:71656"/>
    </physiologicalReaction>
</comment>
<evidence type="ECO:0000259" key="2">
    <source>
        <dbReference type="PROSITE" id="PS51154"/>
    </source>
</evidence>
<comment type="caution">
    <text evidence="3">The sequence shown here is derived from an EMBL/GenBank/DDBJ whole genome shotgun (WGS) entry which is preliminary data.</text>
</comment>
<name>A0A318J281_9BURK</name>
<dbReference type="SUPFAM" id="SSF52949">
    <property type="entry name" value="Macro domain-like"/>
    <property type="match status" value="1"/>
</dbReference>
<dbReference type="AlphaFoldDB" id="A0A318J281"/>
<dbReference type="PROSITE" id="PS51154">
    <property type="entry name" value="MACRO"/>
    <property type="match status" value="1"/>
</dbReference>
<evidence type="ECO:0000313" key="4">
    <source>
        <dbReference type="Proteomes" id="UP000247792"/>
    </source>
</evidence>
<dbReference type="InterPro" id="IPR043472">
    <property type="entry name" value="Macro_dom-like"/>
</dbReference>
<dbReference type="SMART" id="SM00506">
    <property type="entry name" value="A1pp"/>
    <property type="match status" value="1"/>
</dbReference>
<gene>
    <name evidence="3" type="ORF">DFR42_105303</name>
</gene>
<proteinExistence type="predicted"/>
<dbReference type="OrthoDB" id="9780211at2"/>
<reference evidence="3 4" key="1">
    <citation type="submission" date="2018-05" db="EMBL/GenBank/DDBJ databases">
        <title>Genomic Encyclopedia of Type Strains, Phase IV (KMG-IV): sequencing the most valuable type-strain genomes for metagenomic binning, comparative biology and taxonomic classification.</title>
        <authorList>
            <person name="Goeker M."/>
        </authorList>
    </citation>
    <scope>NUCLEOTIDE SEQUENCE [LARGE SCALE GENOMIC DNA]</scope>
    <source>
        <strain evidence="3 4">DSM 19792</strain>
    </source>
</reference>
<keyword evidence="4" id="KW-1185">Reference proteome</keyword>
<dbReference type="GO" id="GO:0140291">
    <property type="term" value="P:peptidyl-glutamate ADP-deribosylation"/>
    <property type="evidence" value="ECO:0007669"/>
    <property type="project" value="TreeGrafter"/>
</dbReference>
<evidence type="ECO:0000256" key="1">
    <source>
        <dbReference type="ARBA" id="ARBA00035885"/>
    </source>
</evidence>
<dbReference type="InterPro" id="IPR002589">
    <property type="entry name" value="Macro_dom"/>
</dbReference>
<dbReference type="RefSeq" id="WP_110256178.1">
    <property type="nucleotide sequence ID" value="NZ_QJKB01000005.1"/>
</dbReference>
<protein>
    <submittedName>
        <fullName evidence="3">O-acetyl-ADP-ribose deacetylase (Regulator of RNase III)</fullName>
    </submittedName>
</protein>
<dbReference type="PANTHER" id="PTHR12521:SF0">
    <property type="entry name" value="ADP-RIBOSE GLYCOHYDROLASE OARD1"/>
    <property type="match status" value="1"/>
</dbReference>
<feature type="domain" description="Macro" evidence="2">
    <location>
        <begin position="1"/>
        <end position="151"/>
    </location>
</feature>
<sequence length="151" mass="16432">MKEVTGDLLALALQGHFDVIVHGCNCFCNMGAGIAKTIKKKFPEAYAADQETLPADHAKLGSYSQASIVRGDARFIIVNAYTQYDWRGNSVKADYAAIRKVFASLRHDFAGLRIAYPLIGAGLARGDWDQIAAIIDAELAGMDHTLVRFNA</sequence>
<accession>A0A318J281</accession>
<dbReference type="Gene3D" id="3.40.220.10">
    <property type="entry name" value="Leucine Aminopeptidase, subunit E, domain 1"/>
    <property type="match status" value="1"/>
</dbReference>
<dbReference type="Pfam" id="PF01661">
    <property type="entry name" value="Macro"/>
    <property type="match status" value="1"/>
</dbReference>
<evidence type="ECO:0000313" key="3">
    <source>
        <dbReference type="EMBL" id="PXX42645.1"/>
    </source>
</evidence>
<organism evidence="3 4">
    <name type="scientific">Undibacterium pigrum</name>
    <dbReference type="NCBI Taxonomy" id="401470"/>
    <lineage>
        <taxon>Bacteria</taxon>
        <taxon>Pseudomonadati</taxon>
        <taxon>Pseudomonadota</taxon>
        <taxon>Betaproteobacteria</taxon>
        <taxon>Burkholderiales</taxon>
        <taxon>Oxalobacteraceae</taxon>
        <taxon>Undibacterium</taxon>
    </lineage>
</organism>
<dbReference type="PANTHER" id="PTHR12521">
    <property type="entry name" value="PROTEIN C6ORF130"/>
    <property type="match status" value="1"/>
</dbReference>
<dbReference type="InterPro" id="IPR050892">
    <property type="entry name" value="ADP-ribose_metab_enzymes"/>
</dbReference>
<dbReference type="EMBL" id="QJKB01000005">
    <property type="protein sequence ID" value="PXX42645.1"/>
    <property type="molecule type" value="Genomic_DNA"/>
</dbReference>